<feature type="domain" description="Mannosyl-glycoprotein endo-beta-N-acetylglucosamidase-like" evidence="1">
    <location>
        <begin position="125"/>
        <end position="258"/>
    </location>
</feature>
<evidence type="ECO:0000313" key="3">
    <source>
        <dbReference type="Proteomes" id="UP000615796"/>
    </source>
</evidence>
<organism evidence="2 3">
    <name type="scientific">Vibrio metschnikovii</name>
    <dbReference type="NCBI Taxonomy" id="28172"/>
    <lineage>
        <taxon>Bacteria</taxon>
        <taxon>Pseudomonadati</taxon>
        <taxon>Pseudomonadota</taxon>
        <taxon>Gammaproteobacteria</taxon>
        <taxon>Vibrionales</taxon>
        <taxon>Vibrionaceae</taxon>
        <taxon>Vibrio</taxon>
    </lineage>
</organism>
<protein>
    <submittedName>
        <fullName evidence="2">Glucosaminidase domain-containing protein</fullName>
    </submittedName>
</protein>
<dbReference type="PANTHER" id="PTHR40572:SF1">
    <property type="entry name" value="PROTEIN BAX"/>
    <property type="match status" value="1"/>
</dbReference>
<evidence type="ECO:0000259" key="1">
    <source>
        <dbReference type="Pfam" id="PF01832"/>
    </source>
</evidence>
<dbReference type="Gene3D" id="1.10.530.10">
    <property type="match status" value="1"/>
</dbReference>
<name>A0A9X0R7J2_VIBME</name>
<dbReference type="GO" id="GO:0004040">
    <property type="term" value="F:amidase activity"/>
    <property type="evidence" value="ECO:0007669"/>
    <property type="project" value="InterPro"/>
</dbReference>
<dbReference type="Proteomes" id="UP000615796">
    <property type="component" value="Unassembled WGS sequence"/>
</dbReference>
<dbReference type="PANTHER" id="PTHR40572">
    <property type="entry name" value="PROTEIN BAX"/>
    <property type="match status" value="1"/>
</dbReference>
<dbReference type="InterPro" id="IPR002901">
    <property type="entry name" value="MGlyc_endo_b_GlcNAc-like_dom"/>
</dbReference>
<gene>
    <name evidence="2" type="ORF">H8Q88_08055</name>
</gene>
<proteinExistence type="predicted"/>
<evidence type="ECO:0000313" key="2">
    <source>
        <dbReference type="EMBL" id="MBC5850917.1"/>
    </source>
</evidence>
<dbReference type="Pfam" id="PF01832">
    <property type="entry name" value="Glucosaminidase"/>
    <property type="match status" value="1"/>
</dbReference>
<sequence>MRKRFILIGLAMVLIGLSLYYSTRTADHPSVELTGHAVSAAPDFSSITDIAEKKEAFFSYLRPGVAFENQRILQERQQLQRLATRFQQGKLSGKDKTLAAQLAEQYGLALNKGNSLSSQWLNGMLQRVDVLPEALVLTQAANESAWGTSRFAIEANNYFGQWCYSPGCGVVPAARGAGMTHEVAKFSSVQESIHRYFMNVNRNAAYRDLRKIRQQLRQNDANLLSVDSALVLSNGLLRYSERGADYVQDVQAMIRHNQSYWVEQ</sequence>
<reference evidence="2" key="1">
    <citation type="submission" date="2020-08" db="EMBL/GenBank/DDBJ databases">
        <title>Genome Sequencing and Pan-Genome Analysis of Migratory bird Vibrio Strains, Inner Mongolia.</title>
        <authorList>
            <person name="Zheng L."/>
        </authorList>
    </citation>
    <scope>NUCLEOTIDE SEQUENCE</scope>
    <source>
        <strain evidence="2">M13F</strain>
    </source>
</reference>
<dbReference type="EMBL" id="JACRUP010000004">
    <property type="protein sequence ID" value="MBC5850917.1"/>
    <property type="molecule type" value="Genomic_DNA"/>
</dbReference>
<dbReference type="AlphaFoldDB" id="A0A9X0R7J2"/>
<dbReference type="RefSeq" id="WP_187025903.1">
    <property type="nucleotide sequence ID" value="NZ_JACRUP010000004.1"/>
</dbReference>
<keyword evidence="3" id="KW-1185">Reference proteome</keyword>
<comment type="caution">
    <text evidence="2">The sequence shown here is derived from an EMBL/GenBank/DDBJ whole genome shotgun (WGS) entry which is preliminary data.</text>
</comment>
<accession>A0A9X0R7J2</accession>
<dbReference type="InterPro" id="IPR053195">
    <property type="entry name" value="Bax-like"/>
</dbReference>